<dbReference type="HAMAP" id="MF_01470">
    <property type="entry name" value="Cas1"/>
    <property type="match status" value="1"/>
</dbReference>
<dbReference type="PANTHER" id="PTHR43219">
    <property type="entry name" value="CRISPR-ASSOCIATED ENDONUCLEASE CAS1"/>
    <property type="match status" value="1"/>
</dbReference>
<comment type="cofactor">
    <cofactor evidence="9">
        <name>Mg(2+)</name>
        <dbReference type="ChEBI" id="CHEBI:18420"/>
    </cofactor>
    <cofactor evidence="9">
        <name>Mn(2+)</name>
        <dbReference type="ChEBI" id="CHEBI:29035"/>
    </cofactor>
</comment>
<dbReference type="CDD" id="cd09722">
    <property type="entry name" value="Cas1_I-B"/>
    <property type="match status" value="1"/>
</dbReference>
<accession>A0A1E3X7C3</accession>
<comment type="similarity">
    <text evidence="9">Belongs to the CRISPR-associated endonuclease Cas1 family.</text>
</comment>
<dbReference type="InterPro" id="IPR042206">
    <property type="entry name" value="CRISPR-assoc_Cas1_C"/>
</dbReference>
<evidence type="ECO:0000256" key="4">
    <source>
        <dbReference type="ARBA" id="ARBA00022801"/>
    </source>
</evidence>
<dbReference type="Gene3D" id="3.100.10.20">
    <property type="entry name" value="CRISPR-associated endonuclease Cas1, N-terminal domain"/>
    <property type="match status" value="1"/>
</dbReference>
<dbReference type="GO" id="GO:0016787">
    <property type="term" value="F:hydrolase activity"/>
    <property type="evidence" value="ECO:0007669"/>
    <property type="project" value="UniProtKB-KW"/>
</dbReference>
<keyword evidence="1 9" id="KW-0540">Nuclease</keyword>
<evidence type="ECO:0000256" key="6">
    <source>
        <dbReference type="ARBA" id="ARBA00023118"/>
    </source>
</evidence>
<dbReference type="PATRIC" id="fig|1872076.5.peg.3992"/>
<dbReference type="InterPro" id="IPR019858">
    <property type="entry name" value="CRISPR-assoc_Cas1_HMARI/TNEAP"/>
</dbReference>
<evidence type="ECO:0000313" key="10">
    <source>
        <dbReference type="EMBL" id="ODS31540.1"/>
    </source>
</evidence>
<dbReference type="PANTHER" id="PTHR43219:SF1">
    <property type="entry name" value="CRISPR-ASSOCIATED ENDONUCLEASE CAS1"/>
    <property type="match status" value="1"/>
</dbReference>
<comment type="caution">
    <text evidence="10">The sequence shown here is derived from an EMBL/GenBank/DDBJ whole genome shotgun (WGS) entry which is preliminary data.</text>
</comment>
<dbReference type="EC" id="3.1.-.-" evidence="9"/>
<feature type="binding site" evidence="9">
    <location>
        <position position="157"/>
    </location>
    <ligand>
        <name>Mn(2+)</name>
        <dbReference type="ChEBI" id="CHEBI:29035"/>
    </ligand>
</feature>
<evidence type="ECO:0000256" key="7">
    <source>
        <dbReference type="ARBA" id="ARBA00023125"/>
    </source>
</evidence>
<dbReference type="Pfam" id="PF01867">
    <property type="entry name" value="Cas_Cas1"/>
    <property type="match status" value="1"/>
</dbReference>
<organism evidence="10 11">
    <name type="scientific">Candidatus Scalindua rubra</name>
    <dbReference type="NCBI Taxonomy" id="1872076"/>
    <lineage>
        <taxon>Bacteria</taxon>
        <taxon>Pseudomonadati</taxon>
        <taxon>Planctomycetota</taxon>
        <taxon>Candidatus Brocadiia</taxon>
        <taxon>Candidatus Brocadiales</taxon>
        <taxon>Candidatus Scalinduaceae</taxon>
        <taxon>Candidatus Scalindua</taxon>
    </lineage>
</organism>
<evidence type="ECO:0000256" key="8">
    <source>
        <dbReference type="ARBA" id="ARBA00023211"/>
    </source>
</evidence>
<sequence>MKRNYYITKNGRLKRKDNTLYLEFESGERKVIPIEDVEGLYLMGEMDLNTKLFNFLAQQKIPVHVFNYYGYYSGSYYPREHLNSGFLLVNQVQFYKNSRKRLTIAKELIKSASHNILRNLKYYQNRKSGLENYITDIQKNISELESTDNILELMGWEGHIRERYYDSFNVILDHDEEFTKRTKRPPDNMINALISFGNSLLYATTLGEIYHTQLNPTVSYLHEPGNRRFSLSLDISEVFKPVIVDHVIFKLINTKMLGEKDFEKDVNFCYLSERGRKIFLREYDERLKTTIKHRNLKRNVSYRRMIRLECYKLEKYITGIEEYKAFRAWW</sequence>
<dbReference type="NCBIfam" id="TIGR03641">
    <property type="entry name" value="cas1_HMARI"/>
    <property type="match status" value="1"/>
</dbReference>
<dbReference type="NCBIfam" id="TIGR00287">
    <property type="entry name" value="cas1"/>
    <property type="match status" value="1"/>
</dbReference>
<comment type="function">
    <text evidence="9">CRISPR (clustered regularly interspaced short palindromic repeat), is an adaptive immune system that provides protection against mobile genetic elements (viruses, transposable elements and conjugative plasmids). CRISPR clusters contain spacers, sequences complementary to antecedent mobile elements, and target invading nucleic acids. CRISPR clusters are transcribed and processed into CRISPR RNA (crRNA). Acts as a dsDNA endonuclease. Involved in the integration of spacer DNA into the CRISPR cassette.</text>
</comment>
<feature type="binding site" evidence="9">
    <location>
        <position position="222"/>
    </location>
    <ligand>
        <name>Mn(2+)</name>
        <dbReference type="ChEBI" id="CHEBI:29035"/>
    </ligand>
</feature>
<reference evidence="10 11" key="1">
    <citation type="submission" date="2016-07" db="EMBL/GenBank/DDBJ databases">
        <title>Draft genome of Scalindua rubra, obtained from a brine-seawater interface in the Red Sea, sheds light on salt adaptation in anammox bacteria.</title>
        <authorList>
            <person name="Speth D.R."/>
            <person name="Lagkouvardos I."/>
            <person name="Wang Y."/>
            <person name="Qian P.-Y."/>
            <person name="Dutilh B.E."/>
            <person name="Jetten M.S."/>
        </authorList>
    </citation>
    <scope>NUCLEOTIDE SEQUENCE [LARGE SCALE GENOMIC DNA]</scope>
    <source>
        <strain evidence="10">BSI-1</strain>
    </source>
</reference>
<name>A0A1E3X7C3_9BACT</name>
<dbReference type="AlphaFoldDB" id="A0A1E3X7C3"/>
<comment type="subunit">
    <text evidence="9">Homodimer, forms a heterotetramer with a Cas2 homodimer.</text>
</comment>
<dbReference type="GO" id="GO:0043571">
    <property type="term" value="P:maintenance of CRISPR repeat elements"/>
    <property type="evidence" value="ECO:0007669"/>
    <property type="project" value="UniProtKB-UniRule"/>
</dbReference>
<gene>
    <name evidence="9" type="primary">cas1</name>
    <name evidence="10" type="ORF">SCARUB_03353</name>
</gene>
<keyword evidence="5 9" id="KW-0460">Magnesium</keyword>
<evidence type="ECO:0000256" key="9">
    <source>
        <dbReference type="HAMAP-Rule" id="MF_01470"/>
    </source>
</evidence>
<keyword evidence="2 9" id="KW-0479">Metal-binding</keyword>
<dbReference type="EMBL" id="MAYW01000111">
    <property type="protein sequence ID" value="ODS31540.1"/>
    <property type="molecule type" value="Genomic_DNA"/>
</dbReference>
<evidence type="ECO:0000256" key="3">
    <source>
        <dbReference type="ARBA" id="ARBA00022759"/>
    </source>
</evidence>
<keyword evidence="7 9" id="KW-0238">DNA-binding</keyword>
<dbReference type="InterPro" id="IPR002729">
    <property type="entry name" value="CRISPR-assoc_Cas1"/>
</dbReference>
<feature type="binding site" evidence="9">
    <location>
        <position position="237"/>
    </location>
    <ligand>
        <name>Mn(2+)</name>
        <dbReference type="ChEBI" id="CHEBI:29035"/>
    </ligand>
</feature>
<dbReference type="Gene3D" id="1.20.120.920">
    <property type="entry name" value="CRISPR-associated endonuclease Cas1, C-terminal domain"/>
    <property type="match status" value="1"/>
</dbReference>
<keyword evidence="6 9" id="KW-0051">Antiviral defense</keyword>
<keyword evidence="8 9" id="KW-0464">Manganese</keyword>
<dbReference type="InterPro" id="IPR042211">
    <property type="entry name" value="CRISPR-assoc_Cas1_N"/>
</dbReference>
<evidence type="ECO:0000313" key="11">
    <source>
        <dbReference type="Proteomes" id="UP000094056"/>
    </source>
</evidence>
<keyword evidence="3 9" id="KW-0255">Endonuclease</keyword>
<evidence type="ECO:0000256" key="1">
    <source>
        <dbReference type="ARBA" id="ARBA00022722"/>
    </source>
</evidence>
<dbReference type="GO" id="GO:0051607">
    <property type="term" value="P:defense response to virus"/>
    <property type="evidence" value="ECO:0007669"/>
    <property type="project" value="UniProtKB-UniRule"/>
</dbReference>
<keyword evidence="4 9" id="KW-0378">Hydrolase</keyword>
<dbReference type="GO" id="GO:0003677">
    <property type="term" value="F:DNA binding"/>
    <property type="evidence" value="ECO:0007669"/>
    <property type="project" value="UniProtKB-KW"/>
</dbReference>
<evidence type="ECO:0000256" key="5">
    <source>
        <dbReference type="ARBA" id="ARBA00022842"/>
    </source>
</evidence>
<dbReference type="GO" id="GO:0046872">
    <property type="term" value="F:metal ion binding"/>
    <property type="evidence" value="ECO:0007669"/>
    <property type="project" value="UniProtKB-UniRule"/>
</dbReference>
<protein>
    <recommendedName>
        <fullName evidence="9">CRISPR-associated endonuclease Cas1</fullName>
        <ecNumber evidence="9">3.1.-.-</ecNumber>
    </recommendedName>
</protein>
<evidence type="ECO:0000256" key="2">
    <source>
        <dbReference type="ARBA" id="ARBA00022723"/>
    </source>
</evidence>
<proteinExistence type="inferred from homology"/>
<dbReference type="GO" id="GO:0004520">
    <property type="term" value="F:DNA endonuclease activity"/>
    <property type="evidence" value="ECO:0007669"/>
    <property type="project" value="InterPro"/>
</dbReference>
<dbReference type="Proteomes" id="UP000094056">
    <property type="component" value="Unassembled WGS sequence"/>
</dbReference>